<feature type="compositionally biased region" description="Low complexity" evidence="1">
    <location>
        <begin position="31"/>
        <end position="46"/>
    </location>
</feature>
<proteinExistence type="predicted"/>
<protein>
    <submittedName>
        <fullName evidence="2">Uncharacterized protein</fullName>
    </submittedName>
</protein>
<feature type="region of interest" description="Disordered" evidence="1">
    <location>
        <begin position="20"/>
        <end position="78"/>
    </location>
</feature>
<evidence type="ECO:0000313" key="3">
    <source>
        <dbReference type="Proteomes" id="UP000236161"/>
    </source>
</evidence>
<dbReference type="Proteomes" id="UP000236161">
    <property type="component" value="Unassembled WGS sequence"/>
</dbReference>
<feature type="compositionally biased region" description="Basic residues" evidence="1">
    <location>
        <begin position="159"/>
        <end position="171"/>
    </location>
</feature>
<keyword evidence="3" id="KW-1185">Reference proteome</keyword>
<organism evidence="2 3">
    <name type="scientific">Apostasia shenzhenica</name>
    <dbReference type="NCBI Taxonomy" id="1088818"/>
    <lineage>
        <taxon>Eukaryota</taxon>
        <taxon>Viridiplantae</taxon>
        <taxon>Streptophyta</taxon>
        <taxon>Embryophyta</taxon>
        <taxon>Tracheophyta</taxon>
        <taxon>Spermatophyta</taxon>
        <taxon>Magnoliopsida</taxon>
        <taxon>Liliopsida</taxon>
        <taxon>Asparagales</taxon>
        <taxon>Orchidaceae</taxon>
        <taxon>Apostasioideae</taxon>
        <taxon>Apostasia</taxon>
    </lineage>
</organism>
<evidence type="ECO:0000256" key="1">
    <source>
        <dbReference type="SAM" id="MobiDB-lite"/>
    </source>
</evidence>
<feature type="compositionally biased region" description="Pro residues" evidence="1">
    <location>
        <begin position="47"/>
        <end position="71"/>
    </location>
</feature>
<dbReference type="EMBL" id="KZ452015">
    <property type="protein sequence ID" value="PKA51014.1"/>
    <property type="molecule type" value="Genomic_DNA"/>
</dbReference>
<gene>
    <name evidence="2" type="ORF">AXF42_Ash007671</name>
</gene>
<reference evidence="2 3" key="1">
    <citation type="journal article" date="2017" name="Nature">
        <title>The Apostasia genome and the evolution of orchids.</title>
        <authorList>
            <person name="Zhang G.Q."/>
            <person name="Liu K.W."/>
            <person name="Li Z."/>
            <person name="Lohaus R."/>
            <person name="Hsiao Y.Y."/>
            <person name="Niu S.C."/>
            <person name="Wang J.Y."/>
            <person name="Lin Y.C."/>
            <person name="Xu Q."/>
            <person name="Chen L.J."/>
            <person name="Yoshida K."/>
            <person name="Fujiwara S."/>
            <person name="Wang Z.W."/>
            <person name="Zhang Y.Q."/>
            <person name="Mitsuda N."/>
            <person name="Wang M."/>
            <person name="Liu G.H."/>
            <person name="Pecoraro L."/>
            <person name="Huang H.X."/>
            <person name="Xiao X.J."/>
            <person name="Lin M."/>
            <person name="Wu X.Y."/>
            <person name="Wu W.L."/>
            <person name="Chen Y.Y."/>
            <person name="Chang S.B."/>
            <person name="Sakamoto S."/>
            <person name="Ohme-Takagi M."/>
            <person name="Yagi M."/>
            <person name="Zeng S.J."/>
            <person name="Shen C.Y."/>
            <person name="Yeh C.M."/>
            <person name="Luo Y.B."/>
            <person name="Tsai W.C."/>
            <person name="Van de Peer Y."/>
            <person name="Liu Z.J."/>
        </authorList>
    </citation>
    <scope>NUCLEOTIDE SEQUENCE [LARGE SCALE GENOMIC DNA]</scope>
    <source>
        <strain evidence="3">cv. Shenzhen</strain>
        <tissue evidence="2">Stem</tissue>
    </source>
</reference>
<accession>A0A2I0A647</accession>
<sequence>MRLTEHRRSAGVSLLHKNATESGHRSADHGPPLLFLLLLPSPKTPSTSPPPSQPHIPRRLPPPSLPPPPAAAAPAPGNIPRPLLLPRLLRSPTRNFLLGIPAVSGISGNIHDQEPASGGAVREIRRRRRSPGDLHLLLRRLRRQRRSPGARELPARFPPRVHRSVDRRRRAYLPPVPVGAASVASAGGGEEGDRGIFS</sequence>
<feature type="region of interest" description="Disordered" evidence="1">
    <location>
        <begin position="143"/>
        <end position="198"/>
    </location>
</feature>
<dbReference type="AlphaFoldDB" id="A0A2I0A647"/>
<name>A0A2I0A647_9ASPA</name>
<evidence type="ECO:0000313" key="2">
    <source>
        <dbReference type="EMBL" id="PKA51014.1"/>
    </source>
</evidence>